<dbReference type="Gene3D" id="1.10.510.10">
    <property type="entry name" value="Transferase(Phosphotransferase) domain 1"/>
    <property type="match status" value="1"/>
</dbReference>
<dbReference type="InterPro" id="IPR000719">
    <property type="entry name" value="Prot_kinase_dom"/>
</dbReference>
<evidence type="ECO:0000259" key="2">
    <source>
        <dbReference type="PROSITE" id="PS50011"/>
    </source>
</evidence>
<feature type="compositionally biased region" description="Low complexity" evidence="1">
    <location>
        <begin position="144"/>
        <end position="153"/>
    </location>
</feature>
<name>A0A9P6ACY1_9AGAM</name>
<dbReference type="Pfam" id="PF07714">
    <property type="entry name" value="PK_Tyr_Ser-Thr"/>
    <property type="match status" value="1"/>
</dbReference>
<feature type="domain" description="Protein kinase" evidence="2">
    <location>
        <begin position="312"/>
        <end position="457"/>
    </location>
</feature>
<feature type="compositionally biased region" description="Polar residues" evidence="1">
    <location>
        <begin position="58"/>
        <end position="73"/>
    </location>
</feature>
<feature type="compositionally biased region" description="Low complexity" evidence="1">
    <location>
        <begin position="165"/>
        <end position="175"/>
    </location>
</feature>
<dbReference type="EMBL" id="MU129590">
    <property type="protein sequence ID" value="KAF9502814.1"/>
    <property type="molecule type" value="Genomic_DNA"/>
</dbReference>
<evidence type="ECO:0000256" key="1">
    <source>
        <dbReference type="SAM" id="MobiDB-lite"/>
    </source>
</evidence>
<accession>A0A9P6ACY1</accession>
<dbReference type="GO" id="GO:0004672">
    <property type="term" value="F:protein kinase activity"/>
    <property type="evidence" value="ECO:0007669"/>
    <property type="project" value="InterPro"/>
</dbReference>
<feature type="compositionally biased region" description="Basic and acidic residues" evidence="1">
    <location>
        <begin position="48"/>
        <end position="57"/>
    </location>
</feature>
<feature type="region of interest" description="Disordered" evidence="1">
    <location>
        <begin position="263"/>
        <end position="287"/>
    </location>
</feature>
<evidence type="ECO:0000313" key="4">
    <source>
        <dbReference type="Proteomes" id="UP000886523"/>
    </source>
</evidence>
<keyword evidence="4" id="KW-1185">Reference proteome</keyword>
<feature type="compositionally biased region" description="Polar residues" evidence="1">
    <location>
        <begin position="263"/>
        <end position="272"/>
    </location>
</feature>
<dbReference type="Proteomes" id="UP000886523">
    <property type="component" value="Unassembled WGS sequence"/>
</dbReference>
<dbReference type="InterPro" id="IPR011009">
    <property type="entry name" value="Kinase-like_dom_sf"/>
</dbReference>
<gene>
    <name evidence="3" type="ORF">BS47DRAFT_1403079</name>
</gene>
<organism evidence="3 4">
    <name type="scientific">Hydnum rufescens UP504</name>
    <dbReference type="NCBI Taxonomy" id="1448309"/>
    <lineage>
        <taxon>Eukaryota</taxon>
        <taxon>Fungi</taxon>
        <taxon>Dikarya</taxon>
        <taxon>Basidiomycota</taxon>
        <taxon>Agaricomycotina</taxon>
        <taxon>Agaricomycetes</taxon>
        <taxon>Cantharellales</taxon>
        <taxon>Hydnaceae</taxon>
        <taxon>Hydnum</taxon>
    </lineage>
</organism>
<dbReference type="OrthoDB" id="3236663at2759"/>
<dbReference type="InterPro" id="IPR001245">
    <property type="entry name" value="Ser-Thr/Tyr_kinase_cat_dom"/>
</dbReference>
<dbReference type="PROSITE" id="PS50011">
    <property type="entry name" value="PROTEIN_KINASE_DOM"/>
    <property type="match status" value="1"/>
</dbReference>
<evidence type="ECO:0000313" key="3">
    <source>
        <dbReference type="EMBL" id="KAF9502814.1"/>
    </source>
</evidence>
<feature type="region of interest" description="Disordered" evidence="1">
    <location>
        <begin position="128"/>
        <end position="236"/>
    </location>
</feature>
<feature type="region of interest" description="Disordered" evidence="1">
    <location>
        <begin position="43"/>
        <end position="79"/>
    </location>
</feature>
<comment type="caution">
    <text evidence="3">The sequence shown here is derived from an EMBL/GenBank/DDBJ whole genome shotgun (WGS) entry which is preliminary data.</text>
</comment>
<reference evidence="3" key="1">
    <citation type="journal article" date="2020" name="Nat. Commun.">
        <title>Large-scale genome sequencing of mycorrhizal fungi provides insights into the early evolution of symbiotic traits.</title>
        <authorList>
            <person name="Miyauchi S."/>
            <person name="Kiss E."/>
            <person name="Kuo A."/>
            <person name="Drula E."/>
            <person name="Kohler A."/>
            <person name="Sanchez-Garcia M."/>
            <person name="Morin E."/>
            <person name="Andreopoulos B."/>
            <person name="Barry K.W."/>
            <person name="Bonito G."/>
            <person name="Buee M."/>
            <person name="Carver A."/>
            <person name="Chen C."/>
            <person name="Cichocki N."/>
            <person name="Clum A."/>
            <person name="Culley D."/>
            <person name="Crous P.W."/>
            <person name="Fauchery L."/>
            <person name="Girlanda M."/>
            <person name="Hayes R.D."/>
            <person name="Keri Z."/>
            <person name="LaButti K."/>
            <person name="Lipzen A."/>
            <person name="Lombard V."/>
            <person name="Magnuson J."/>
            <person name="Maillard F."/>
            <person name="Murat C."/>
            <person name="Nolan M."/>
            <person name="Ohm R.A."/>
            <person name="Pangilinan J."/>
            <person name="Pereira M.F."/>
            <person name="Perotto S."/>
            <person name="Peter M."/>
            <person name="Pfister S."/>
            <person name="Riley R."/>
            <person name="Sitrit Y."/>
            <person name="Stielow J.B."/>
            <person name="Szollosi G."/>
            <person name="Zifcakova L."/>
            <person name="Stursova M."/>
            <person name="Spatafora J.W."/>
            <person name="Tedersoo L."/>
            <person name="Vaario L.M."/>
            <person name="Yamada A."/>
            <person name="Yan M."/>
            <person name="Wang P."/>
            <person name="Xu J."/>
            <person name="Bruns T."/>
            <person name="Baldrian P."/>
            <person name="Vilgalys R."/>
            <person name="Dunand C."/>
            <person name="Henrissat B."/>
            <person name="Grigoriev I.V."/>
            <person name="Hibbett D."/>
            <person name="Nagy L.G."/>
            <person name="Martin F.M."/>
        </authorList>
    </citation>
    <scope>NUCLEOTIDE SEQUENCE</scope>
    <source>
        <strain evidence="3">UP504</strain>
    </source>
</reference>
<proteinExistence type="predicted"/>
<dbReference type="GO" id="GO:0005524">
    <property type="term" value="F:ATP binding"/>
    <property type="evidence" value="ECO:0007669"/>
    <property type="project" value="InterPro"/>
</dbReference>
<protein>
    <recommendedName>
        <fullName evidence="2">Protein kinase domain-containing protein</fullName>
    </recommendedName>
</protein>
<dbReference type="AlphaFoldDB" id="A0A9P6ACY1"/>
<sequence>MPNPTPALDRPLKSLSSHMHGHSFVELKRTGYSELFALLSRQPTSPHYSERPREDSNSHSQAADDSSQPNPMQETPPLSPVQLDEVDLAWGLGSLLPAWEEYQFRPFWRTPGPHGYYGSTTLDADGSCSNGGHTHLPGDRSSESRCSPSKSTSNLPSTPTRRGSSRPFASSTPSSHVHKDCNASDANGTPREQWDLSLGLGRSSPASGRRPFYARLNPPSWLSGKPDGIDSDGGVRDPSIRLHDQYAPPLLPSVRTPLNTINPLALSKSTGGSDARSRSSVRYKGRDAPDPFLSKDGQFLPDFVVPDLTHEIRNETLVDRGGYSLVFRADRKKSQGSSTKVAVKILRSPENERGDKILKRLKREALVWKSLNHVNIVPLFGFISGKLGPGLVSPWYSKGNVHQYVQRVPHVRREPLVMPKWFCKCSFRVLTKALSAKMWRVGSDISTSTIRRLYTET</sequence>
<dbReference type="SUPFAM" id="SSF56112">
    <property type="entry name" value="Protein kinase-like (PK-like)"/>
    <property type="match status" value="1"/>
</dbReference>